<sequence>MIFSKLHDYPEAPPFAGVKERMFPSMAINHSALASSFLAARE</sequence>
<evidence type="ECO:0000313" key="2">
    <source>
        <dbReference type="Proteomes" id="UP000789405"/>
    </source>
</evidence>
<protein>
    <submittedName>
        <fullName evidence="1">19771_t:CDS:1</fullName>
    </submittedName>
</protein>
<dbReference type="Proteomes" id="UP000789405">
    <property type="component" value="Unassembled WGS sequence"/>
</dbReference>
<organism evidence="1 2">
    <name type="scientific">Dentiscutata erythropus</name>
    <dbReference type="NCBI Taxonomy" id="1348616"/>
    <lineage>
        <taxon>Eukaryota</taxon>
        <taxon>Fungi</taxon>
        <taxon>Fungi incertae sedis</taxon>
        <taxon>Mucoromycota</taxon>
        <taxon>Glomeromycotina</taxon>
        <taxon>Glomeromycetes</taxon>
        <taxon>Diversisporales</taxon>
        <taxon>Gigasporaceae</taxon>
        <taxon>Dentiscutata</taxon>
    </lineage>
</organism>
<dbReference type="EMBL" id="CAJVPY010003786">
    <property type="protein sequence ID" value="CAG8601856.1"/>
    <property type="molecule type" value="Genomic_DNA"/>
</dbReference>
<accession>A0A9N9CHK8</accession>
<evidence type="ECO:0000313" key="1">
    <source>
        <dbReference type="EMBL" id="CAG8601856.1"/>
    </source>
</evidence>
<keyword evidence="2" id="KW-1185">Reference proteome</keyword>
<comment type="caution">
    <text evidence="1">The sequence shown here is derived from an EMBL/GenBank/DDBJ whole genome shotgun (WGS) entry which is preliminary data.</text>
</comment>
<proteinExistence type="predicted"/>
<name>A0A9N9CHK8_9GLOM</name>
<reference evidence="1" key="1">
    <citation type="submission" date="2021-06" db="EMBL/GenBank/DDBJ databases">
        <authorList>
            <person name="Kallberg Y."/>
            <person name="Tangrot J."/>
            <person name="Rosling A."/>
        </authorList>
    </citation>
    <scope>NUCLEOTIDE SEQUENCE</scope>
    <source>
        <strain evidence="1">MA453B</strain>
    </source>
</reference>
<gene>
    <name evidence="1" type="ORF">DERYTH_LOCUS7684</name>
</gene>
<dbReference type="AlphaFoldDB" id="A0A9N9CHK8"/>